<evidence type="ECO:0000259" key="2">
    <source>
        <dbReference type="Pfam" id="PF02311"/>
    </source>
</evidence>
<gene>
    <name evidence="3" type="ORF">GGQ55_004855</name>
</gene>
<dbReference type="Pfam" id="PF02311">
    <property type="entry name" value="AraC_binding"/>
    <property type="match status" value="1"/>
</dbReference>
<reference evidence="3 4" key="1">
    <citation type="submission" date="2020-07" db="EMBL/GenBank/DDBJ databases">
        <title>Sequencing the genomes of 1000 actinobacteria strains.</title>
        <authorList>
            <person name="Klenk H.-P."/>
        </authorList>
    </citation>
    <scope>NUCLEOTIDE SEQUENCE [LARGE SCALE GENOMIC DNA]</scope>
    <source>
        <strain evidence="3 4">DSM 104001</strain>
    </source>
</reference>
<keyword evidence="4" id="KW-1185">Reference proteome</keyword>
<name>A0A853CLX8_9ACTN</name>
<comment type="caution">
    <text evidence="3">The sequence shown here is derived from an EMBL/GenBank/DDBJ whole genome shotgun (WGS) entry which is preliminary data.</text>
</comment>
<dbReference type="Proteomes" id="UP000541969">
    <property type="component" value="Unassembled WGS sequence"/>
</dbReference>
<feature type="domain" description="AraC-type arabinose-binding/dimerisation" evidence="2">
    <location>
        <begin position="56"/>
        <end position="96"/>
    </location>
</feature>
<evidence type="ECO:0000313" key="3">
    <source>
        <dbReference type="EMBL" id="NYJ08577.1"/>
    </source>
</evidence>
<organism evidence="3 4">
    <name type="scientific">Petropleomorpha daqingensis</name>
    <dbReference type="NCBI Taxonomy" id="2026353"/>
    <lineage>
        <taxon>Bacteria</taxon>
        <taxon>Bacillati</taxon>
        <taxon>Actinomycetota</taxon>
        <taxon>Actinomycetes</taxon>
        <taxon>Geodermatophilales</taxon>
        <taxon>Geodermatophilaceae</taxon>
        <taxon>Petropleomorpha</taxon>
    </lineage>
</organism>
<dbReference type="InterPro" id="IPR003313">
    <property type="entry name" value="AraC-bd"/>
</dbReference>
<sequence>MARISPDTPELVDEGIVEVRTAELGGYTVDFLTIKQQFDMSDMLRGLPGDQCHCPHWGVVTRGAMTVRYADHEETARTGDVYYMPPGHVPAFEVGTQLIMFSPTEDVQATDEAIKRNLAALQGA</sequence>
<evidence type="ECO:0000256" key="1">
    <source>
        <dbReference type="ARBA" id="ARBA00023125"/>
    </source>
</evidence>
<evidence type="ECO:0000313" key="4">
    <source>
        <dbReference type="Proteomes" id="UP000541969"/>
    </source>
</evidence>
<accession>A0A853CLX8</accession>
<dbReference type="SUPFAM" id="SSF51182">
    <property type="entry name" value="RmlC-like cupins"/>
    <property type="match status" value="1"/>
</dbReference>
<dbReference type="InterPro" id="IPR014710">
    <property type="entry name" value="RmlC-like_jellyroll"/>
</dbReference>
<dbReference type="EMBL" id="JACBZT010000001">
    <property type="protein sequence ID" value="NYJ08577.1"/>
    <property type="molecule type" value="Genomic_DNA"/>
</dbReference>
<dbReference type="GO" id="GO:0006355">
    <property type="term" value="P:regulation of DNA-templated transcription"/>
    <property type="evidence" value="ECO:0007669"/>
    <property type="project" value="InterPro"/>
</dbReference>
<proteinExistence type="predicted"/>
<dbReference type="AlphaFoldDB" id="A0A853CLX8"/>
<dbReference type="RefSeq" id="WP_179721273.1">
    <property type="nucleotide sequence ID" value="NZ_JACBZT010000001.1"/>
</dbReference>
<dbReference type="GO" id="GO:0003677">
    <property type="term" value="F:DNA binding"/>
    <property type="evidence" value="ECO:0007669"/>
    <property type="project" value="UniProtKB-KW"/>
</dbReference>
<protein>
    <recommendedName>
        <fullName evidence="2">AraC-type arabinose-binding/dimerisation domain-containing protein</fullName>
    </recommendedName>
</protein>
<dbReference type="Gene3D" id="2.60.120.10">
    <property type="entry name" value="Jelly Rolls"/>
    <property type="match status" value="1"/>
</dbReference>
<dbReference type="InterPro" id="IPR011051">
    <property type="entry name" value="RmlC_Cupin_sf"/>
</dbReference>
<keyword evidence="1" id="KW-0238">DNA-binding</keyword>